<dbReference type="EMBL" id="BQNB010013822">
    <property type="protein sequence ID" value="GJT20660.1"/>
    <property type="molecule type" value="Genomic_DNA"/>
</dbReference>
<feature type="compositionally biased region" description="Polar residues" evidence="1">
    <location>
        <begin position="1"/>
        <end position="21"/>
    </location>
</feature>
<proteinExistence type="predicted"/>
<organism evidence="2 3">
    <name type="scientific">Tanacetum coccineum</name>
    <dbReference type="NCBI Taxonomy" id="301880"/>
    <lineage>
        <taxon>Eukaryota</taxon>
        <taxon>Viridiplantae</taxon>
        <taxon>Streptophyta</taxon>
        <taxon>Embryophyta</taxon>
        <taxon>Tracheophyta</taxon>
        <taxon>Spermatophyta</taxon>
        <taxon>Magnoliopsida</taxon>
        <taxon>eudicotyledons</taxon>
        <taxon>Gunneridae</taxon>
        <taxon>Pentapetalae</taxon>
        <taxon>asterids</taxon>
        <taxon>campanulids</taxon>
        <taxon>Asterales</taxon>
        <taxon>Asteraceae</taxon>
        <taxon>Asteroideae</taxon>
        <taxon>Anthemideae</taxon>
        <taxon>Anthemidinae</taxon>
        <taxon>Tanacetum</taxon>
    </lineage>
</organism>
<evidence type="ECO:0000256" key="1">
    <source>
        <dbReference type="SAM" id="MobiDB-lite"/>
    </source>
</evidence>
<evidence type="ECO:0000313" key="2">
    <source>
        <dbReference type="EMBL" id="GJT20660.1"/>
    </source>
</evidence>
<comment type="caution">
    <text evidence="2">The sequence shown here is derived from an EMBL/GenBank/DDBJ whole genome shotgun (WGS) entry which is preliminary data.</text>
</comment>
<reference evidence="2" key="1">
    <citation type="journal article" date="2022" name="Int. J. Mol. Sci.">
        <title>Draft Genome of Tanacetum Coccineum: Genomic Comparison of Closely Related Tanacetum-Family Plants.</title>
        <authorList>
            <person name="Yamashiro T."/>
            <person name="Shiraishi A."/>
            <person name="Nakayama K."/>
            <person name="Satake H."/>
        </authorList>
    </citation>
    <scope>NUCLEOTIDE SEQUENCE</scope>
</reference>
<name>A0ABQ5C0W1_9ASTR</name>
<sequence>MYDYKNTSAGETKNLKKTSQAPKDGYQWGTSNLDNNGANSSGSSFWNVKNSSTSTTPIMDKIRKFENLVIDGQAILVDEAGNLLKKVEYLGDHDSEDEKVEGSLDERWSIVADVGKDKLVELVNWIGIKCDILKLLESAGRSESGASFFSLPFEMLLLGKSQLSLLSFQKKDGSFDEWWSIVADACNGITVIEVAAYR</sequence>
<gene>
    <name evidence="2" type="ORF">Tco_0890597</name>
</gene>
<keyword evidence="3" id="KW-1185">Reference proteome</keyword>
<protein>
    <submittedName>
        <fullName evidence="2">Uncharacterized protein</fullName>
    </submittedName>
</protein>
<evidence type="ECO:0000313" key="3">
    <source>
        <dbReference type="Proteomes" id="UP001151760"/>
    </source>
</evidence>
<accession>A0ABQ5C0W1</accession>
<reference evidence="2" key="2">
    <citation type="submission" date="2022-01" db="EMBL/GenBank/DDBJ databases">
        <authorList>
            <person name="Yamashiro T."/>
            <person name="Shiraishi A."/>
            <person name="Satake H."/>
            <person name="Nakayama K."/>
        </authorList>
    </citation>
    <scope>NUCLEOTIDE SEQUENCE</scope>
</reference>
<dbReference type="Proteomes" id="UP001151760">
    <property type="component" value="Unassembled WGS sequence"/>
</dbReference>
<feature type="region of interest" description="Disordered" evidence="1">
    <location>
        <begin position="1"/>
        <end position="33"/>
    </location>
</feature>